<dbReference type="InterPro" id="IPR050595">
    <property type="entry name" value="Bact_response_regulator"/>
</dbReference>
<dbReference type="SUPFAM" id="SSF52172">
    <property type="entry name" value="CheY-like"/>
    <property type="match status" value="1"/>
</dbReference>
<keyword evidence="1 2" id="KW-0597">Phosphoprotein</keyword>
<evidence type="ECO:0000256" key="2">
    <source>
        <dbReference type="PROSITE-ProRule" id="PRU00169"/>
    </source>
</evidence>
<dbReference type="EMBL" id="JAOTIF010000017">
    <property type="protein sequence ID" value="MCU7551070.1"/>
    <property type="molecule type" value="Genomic_DNA"/>
</dbReference>
<protein>
    <submittedName>
        <fullName evidence="4">Response regulator</fullName>
    </submittedName>
</protein>
<dbReference type="InterPro" id="IPR001789">
    <property type="entry name" value="Sig_transdc_resp-reg_receiver"/>
</dbReference>
<dbReference type="RefSeq" id="WP_279298509.1">
    <property type="nucleotide sequence ID" value="NZ_JAOTIF010000017.1"/>
</dbReference>
<comment type="caution">
    <text evidence="4">The sequence shown here is derived from an EMBL/GenBank/DDBJ whole genome shotgun (WGS) entry which is preliminary data.</text>
</comment>
<dbReference type="InterPro" id="IPR011006">
    <property type="entry name" value="CheY-like_superfamily"/>
</dbReference>
<reference evidence="4" key="1">
    <citation type="submission" date="2022-09" db="EMBL/GenBank/DDBJ databases">
        <authorList>
            <person name="Yuan C."/>
            <person name="Ke Z."/>
        </authorList>
    </citation>
    <scope>NUCLEOTIDE SEQUENCE</scope>
    <source>
        <strain evidence="4">LB-8</strain>
    </source>
</reference>
<dbReference type="PANTHER" id="PTHR44591">
    <property type="entry name" value="STRESS RESPONSE REGULATOR PROTEIN 1"/>
    <property type="match status" value="1"/>
</dbReference>
<feature type="modified residue" description="4-aspartylphosphate" evidence="2">
    <location>
        <position position="62"/>
    </location>
</feature>
<dbReference type="Pfam" id="PF00072">
    <property type="entry name" value="Response_reg"/>
    <property type="match status" value="1"/>
</dbReference>
<reference evidence="4" key="2">
    <citation type="submission" date="2023-04" db="EMBL/GenBank/DDBJ databases">
        <title>Paracnuella aquatica gen. nov., sp. nov., a member of the family Chitinophagaceae isolated from a hot spring.</title>
        <authorList>
            <person name="Wang C."/>
        </authorList>
    </citation>
    <scope>NUCLEOTIDE SEQUENCE</scope>
    <source>
        <strain evidence="4">LB-8</strain>
    </source>
</reference>
<dbReference type="GO" id="GO:0000160">
    <property type="term" value="P:phosphorelay signal transduction system"/>
    <property type="evidence" value="ECO:0007669"/>
    <property type="project" value="InterPro"/>
</dbReference>
<feature type="domain" description="Response regulatory" evidence="3">
    <location>
        <begin position="7"/>
        <end position="129"/>
    </location>
</feature>
<dbReference type="Proteomes" id="UP001155483">
    <property type="component" value="Unassembled WGS sequence"/>
</dbReference>
<name>A0A9X2XXS4_9BACT</name>
<evidence type="ECO:0000313" key="4">
    <source>
        <dbReference type="EMBL" id="MCU7551070.1"/>
    </source>
</evidence>
<dbReference type="PROSITE" id="PS50110">
    <property type="entry name" value="RESPONSE_REGULATORY"/>
    <property type="match status" value="1"/>
</dbReference>
<proteinExistence type="predicted"/>
<accession>A0A9X2XXS4</accession>
<evidence type="ECO:0000256" key="1">
    <source>
        <dbReference type="ARBA" id="ARBA00022553"/>
    </source>
</evidence>
<evidence type="ECO:0000259" key="3">
    <source>
        <dbReference type="PROSITE" id="PS50110"/>
    </source>
</evidence>
<evidence type="ECO:0000313" key="5">
    <source>
        <dbReference type="Proteomes" id="UP001155483"/>
    </source>
</evidence>
<dbReference type="Gene3D" id="3.40.50.2300">
    <property type="match status" value="1"/>
</dbReference>
<organism evidence="4 5">
    <name type="scientific">Paraflavisolibacter caeni</name>
    <dbReference type="NCBI Taxonomy" id="2982496"/>
    <lineage>
        <taxon>Bacteria</taxon>
        <taxon>Pseudomonadati</taxon>
        <taxon>Bacteroidota</taxon>
        <taxon>Chitinophagia</taxon>
        <taxon>Chitinophagales</taxon>
        <taxon>Chitinophagaceae</taxon>
        <taxon>Paraflavisolibacter</taxon>
    </lineage>
</organism>
<dbReference type="AlphaFoldDB" id="A0A9X2XXS4"/>
<dbReference type="PANTHER" id="PTHR44591:SF23">
    <property type="entry name" value="CHEY SUBFAMILY"/>
    <property type="match status" value="1"/>
</dbReference>
<keyword evidence="5" id="KW-1185">Reference proteome</keyword>
<gene>
    <name evidence="4" type="ORF">OCK74_18265</name>
</gene>
<dbReference type="SMART" id="SM00448">
    <property type="entry name" value="REC"/>
    <property type="match status" value="1"/>
</dbReference>
<sequence length="138" mass="15852">MTYNSYRILLADDDADDRYIMYQSFKNIGWDEQVKLFDSGKQLMAYLDSLTNTVYPKLIVLDFNMPGMNAAEILHHLKRHDKYKDIAVAVYSVDMSDSLQQKLMSMGVISCHKKVIRQAESVALAQTFKLLAEDVYAD</sequence>